<feature type="active site" description="Nucleophile" evidence="1">
    <location>
        <position position="159"/>
    </location>
</feature>
<dbReference type="PANTHER" id="PTHR38420">
    <property type="entry name" value="AP-4-A PHOSPHORYLASE II"/>
    <property type="match status" value="1"/>
</dbReference>
<dbReference type="SUPFAM" id="SSF54197">
    <property type="entry name" value="HIT-like"/>
    <property type="match status" value="1"/>
</dbReference>
<feature type="domain" description="ATP adenylyltransferase C-terminal" evidence="2">
    <location>
        <begin position="194"/>
        <end position="300"/>
    </location>
</feature>
<dbReference type="Pfam" id="PF19327">
    <property type="entry name" value="Ap4A_phos_N"/>
    <property type="match status" value="1"/>
</dbReference>
<dbReference type="RefSeq" id="WP_021249798.1">
    <property type="nucleotide sequence ID" value="NZ_ATJV01000060.1"/>
</dbReference>
<sequence length="302" mass="32690">MTSFSAIAPLDFRSKALLDLSQQTLRNALSTGALQPIKTDCCILVQGELSFSVRWVSSLALKDRARVNSVTQRRPDFNPFLPPEPALTVARLGDAHLVVLNKFPVIDHHLLIVTRAFEAQTAPLTAADFLALASVLGAQAGLGFYNGGALAGASQAHKHLQWIPDASLRADDGFAAFSRKLHPEITGFAQFNAELPWRHAFVSLATLDWSQPRAAGAALQAAFATACAAVSLRADADPMPPYNLLVSRNWLLVVPRRCEKWQDVSINALGYAGSLFVRDENQIERLRAEGPLGVLAAVGYAR</sequence>
<dbReference type="PATRIC" id="fig|1348657.5.peg.2385"/>
<dbReference type="InterPro" id="IPR043171">
    <property type="entry name" value="Ap4A_phos1/2-like"/>
</dbReference>
<accession>T0AX76</accession>
<dbReference type="EMBL" id="ATJV01000060">
    <property type="protein sequence ID" value="EPZ15153.1"/>
    <property type="molecule type" value="Genomic_DNA"/>
</dbReference>
<dbReference type="PIRSF" id="PIRSF000846">
    <property type="entry name" value="ATP_adenylyltr"/>
    <property type="match status" value="1"/>
</dbReference>
<dbReference type="GO" id="GO:0009117">
    <property type="term" value="P:nucleotide metabolic process"/>
    <property type="evidence" value="ECO:0007669"/>
    <property type="project" value="InterPro"/>
</dbReference>
<evidence type="ECO:0000259" key="2">
    <source>
        <dbReference type="Pfam" id="PF09830"/>
    </source>
</evidence>
<dbReference type="PANTHER" id="PTHR38420:SF1">
    <property type="entry name" value="PUTATIVE (AFU_ORTHOLOGUE AFUA_5G14690)-RELATED"/>
    <property type="match status" value="1"/>
</dbReference>
<dbReference type="InterPro" id="IPR036265">
    <property type="entry name" value="HIT-like_sf"/>
</dbReference>
<dbReference type="STRING" id="1348657.M622_16495"/>
<dbReference type="InterPro" id="IPR009163">
    <property type="entry name" value="Ap4A_phos1/2"/>
</dbReference>
<evidence type="ECO:0000313" key="5">
    <source>
        <dbReference type="Proteomes" id="UP000015455"/>
    </source>
</evidence>
<evidence type="ECO:0000256" key="1">
    <source>
        <dbReference type="PIRSR" id="PIRSR000846-1"/>
    </source>
</evidence>
<protein>
    <submittedName>
        <fullName evidence="4">Uncharacterized protein</fullName>
    </submittedName>
</protein>
<dbReference type="GO" id="GO:0003877">
    <property type="term" value="F:ATP:ADP adenylyltransferase activity"/>
    <property type="evidence" value="ECO:0007669"/>
    <property type="project" value="InterPro"/>
</dbReference>
<dbReference type="Pfam" id="PF09830">
    <property type="entry name" value="ATP_transf"/>
    <property type="match status" value="1"/>
</dbReference>
<dbReference type="InterPro" id="IPR045759">
    <property type="entry name" value="Ap4A_phos1/2_N"/>
</dbReference>
<dbReference type="AlphaFoldDB" id="T0AX76"/>
<proteinExistence type="predicted"/>
<dbReference type="GO" id="GO:0005524">
    <property type="term" value="F:ATP binding"/>
    <property type="evidence" value="ECO:0007669"/>
    <property type="project" value="InterPro"/>
</dbReference>
<evidence type="ECO:0000313" key="4">
    <source>
        <dbReference type="EMBL" id="EPZ15153.1"/>
    </source>
</evidence>
<dbReference type="InterPro" id="IPR019200">
    <property type="entry name" value="ATP_adenylylTrfase_C"/>
</dbReference>
<gene>
    <name evidence="4" type="ORF">M622_16495</name>
</gene>
<dbReference type="Gene3D" id="3.30.428.70">
    <property type="match status" value="1"/>
</dbReference>
<name>T0AX76_9RHOO</name>
<organism evidence="4 5">
    <name type="scientific">Thauera terpenica 58Eu</name>
    <dbReference type="NCBI Taxonomy" id="1348657"/>
    <lineage>
        <taxon>Bacteria</taxon>
        <taxon>Pseudomonadati</taxon>
        <taxon>Pseudomonadota</taxon>
        <taxon>Betaproteobacteria</taxon>
        <taxon>Rhodocyclales</taxon>
        <taxon>Zoogloeaceae</taxon>
        <taxon>Thauera</taxon>
    </lineage>
</organism>
<reference evidence="4 5" key="1">
    <citation type="submission" date="2013-06" db="EMBL/GenBank/DDBJ databases">
        <title>Draft genome sequence of Thauera terpenica.</title>
        <authorList>
            <person name="Liu B."/>
            <person name="Frostegard A.H."/>
            <person name="Shapleigh J.P."/>
        </authorList>
    </citation>
    <scope>NUCLEOTIDE SEQUENCE [LARGE SCALE GENOMIC DNA]</scope>
    <source>
        <strain evidence="4 5">58Eu</strain>
    </source>
</reference>
<keyword evidence="5" id="KW-1185">Reference proteome</keyword>
<dbReference type="Proteomes" id="UP000015455">
    <property type="component" value="Unassembled WGS sequence"/>
</dbReference>
<dbReference type="OrthoDB" id="421767at2"/>
<dbReference type="eggNOG" id="COG4360">
    <property type="taxonomic scope" value="Bacteria"/>
</dbReference>
<feature type="domain" description="Ap4A phosphorylase 1/2 N-terminal" evidence="3">
    <location>
        <begin position="12"/>
        <end position="165"/>
    </location>
</feature>
<comment type="caution">
    <text evidence="4">The sequence shown here is derived from an EMBL/GenBank/DDBJ whole genome shotgun (WGS) entry which is preliminary data.</text>
</comment>
<evidence type="ECO:0000259" key="3">
    <source>
        <dbReference type="Pfam" id="PF19327"/>
    </source>
</evidence>